<feature type="region of interest" description="Disordered" evidence="1">
    <location>
        <begin position="214"/>
        <end position="275"/>
    </location>
</feature>
<feature type="compositionally biased region" description="Polar residues" evidence="1">
    <location>
        <begin position="214"/>
        <end position="230"/>
    </location>
</feature>
<proteinExistence type="predicted"/>
<dbReference type="AlphaFoldDB" id="A0AAE0I824"/>
<name>A0AAE0I824_9PEZI</name>
<feature type="region of interest" description="Disordered" evidence="1">
    <location>
        <begin position="21"/>
        <end position="135"/>
    </location>
</feature>
<gene>
    <name evidence="2" type="ORF">B0T19DRAFT_285552</name>
</gene>
<feature type="compositionally biased region" description="Basic and acidic residues" evidence="1">
    <location>
        <begin position="99"/>
        <end position="122"/>
    </location>
</feature>
<reference evidence="2" key="2">
    <citation type="submission" date="2023-06" db="EMBL/GenBank/DDBJ databases">
        <authorList>
            <consortium name="Lawrence Berkeley National Laboratory"/>
            <person name="Haridas S."/>
            <person name="Hensen N."/>
            <person name="Bonometti L."/>
            <person name="Westerberg I."/>
            <person name="Brannstrom I.O."/>
            <person name="Guillou S."/>
            <person name="Cros-Aarteil S."/>
            <person name="Calhoun S."/>
            <person name="Kuo A."/>
            <person name="Mondo S."/>
            <person name="Pangilinan J."/>
            <person name="Riley R."/>
            <person name="Labutti K."/>
            <person name="Andreopoulos B."/>
            <person name="Lipzen A."/>
            <person name="Chen C."/>
            <person name="Yanf M."/>
            <person name="Daum C."/>
            <person name="Ng V."/>
            <person name="Clum A."/>
            <person name="Steindorff A."/>
            <person name="Ohm R."/>
            <person name="Martin F."/>
            <person name="Silar P."/>
            <person name="Natvig D."/>
            <person name="Lalanne C."/>
            <person name="Gautier V."/>
            <person name="Ament-Velasquez S.L."/>
            <person name="Kruys A."/>
            <person name="Hutchinson M.I."/>
            <person name="Powell A.J."/>
            <person name="Barry K."/>
            <person name="Miller A.N."/>
            <person name="Grigoriev I.V."/>
            <person name="Debuchy R."/>
            <person name="Gladieux P."/>
            <person name="Thoren M.H."/>
            <person name="Johannesson H."/>
        </authorList>
    </citation>
    <scope>NUCLEOTIDE SEQUENCE</scope>
    <source>
        <strain evidence="2">SMH4131-1</strain>
    </source>
</reference>
<keyword evidence="3" id="KW-1185">Reference proteome</keyword>
<protein>
    <submittedName>
        <fullName evidence="2">Uncharacterized protein</fullName>
    </submittedName>
</protein>
<feature type="compositionally biased region" description="Low complexity" evidence="1">
    <location>
        <begin position="73"/>
        <end position="97"/>
    </location>
</feature>
<comment type="caution">
    <text evidence="2">The sequence shown here is derived from an EMBL/GenBank/DDBJ whole genome shotgun (WGS) entry which is preliminary data.</text>
</comment>
<accession>A0AAE0I824</accession>
<feature type="compositionally biased region" description="Acidic residues" evidence="1">
    <location>
        <begin position="123"/>
        <end position="134"/>
    </location>
</feature>
<reference evidence="2" key="1">
    <citation type="journal article" date="2023" name="Mol. Phylogenet. Evol.">
        <title>Genome-scale phylogeny and comparative genomics of the fungal order Sordariales.</title>
        <authorList>
            <person name="Hensen N."/>
            <person name="Bonometti L."/>
            <person name="Westerberg I."/>
            <person name="Brannstrom I.O."/>
            <person name="Guillou S."/>
            <person name="Cros-Aarteil S."/>
            <person name="Calhoun S."/>
            <person name="Haridas S."/>
            <person name="Kuo A."/>
            <person name="Mondo S."/>
            <person name="Pangilinan J."/>
            <person name="Riley R."/>
            <person name="LaButti K."/>
            <person name="Andreopoulos B."/>
            <person name="Lipzen A."/>
            <person name="Chen C."/>
            <person name="Yan M."/>
            <person name="Daum C."/>
            <person name="Ng V."/>
            <person name="Clum A."/>
            <person name="Steindorff A."/>
            <person name="Ohm R.A."/>
            <person name="Martin F."/>
            <person name="Silar P."/>
            <person name="Natvig D.O."/>
            <person name="Lalanne C."/>
            <person name="Gautier V."/>
            <person name="Ament-Velasquez S.L."/>
            <person name="Kruys A."/>
            <person name="Hutchinson M.I."/>
            <person name="Powell A.J."/>
            <person name="Barry K."/>
            <person name="Miller A.N."/>
            <person name="Grigoriev I.V."/>
            <person name="Debuchy R."/>
            <person name="Gladieux P."/>
            <person name="Hiltunen Thoren M."/>
            <person name="Johannesson H."/>
        </authorList>
    </citation>
    <scope>NUCLEOTIDE SEQUENCE</scope>
    <source>
        <strain evidence="2">SMH4131-1</strain>
    </source>
</reference>
<evidence type="ECO:0000313" key="3">
    <source>
        <dbReference type="Proteomes" id="UP001286456"/>
    </source>
</evidence>
<feature type="region of interest" description="Disordered" evidence="1">
    <location>
        <begin position="157"/>
        <end position="196"/>
    </location>
</feature>
<sequence>MADSPVSTPKRKRNQVVIDEIPNLNTGHSHFSFDLRAPVDDGSASPGTKVALKFHGLTLESGGGVRSGGSGSGRSSQPQSPERRSTSSYAVAVAASVDTMHEEDTQDGARKRVKLPDIHMPDADADANADDNDNGNDVVGMQLPAAPAAADGLAYPGTRPVAPLRSNRPKVNPVTDEIGTRTKTANHGLTKHRQLSPKAVQFAVDTAVVEQSETLANTGSATNHPSSPTTHKYRKRAGTPPHISKANRPSISSSSSSSPDSDSSDEPIVTDPLRASLTWHDDEITIYDPDDSEDDGTGINGIGFKPTPAIAHARTVRRRQQLAEYRKREEREARAKRSLRRRGSPVPGLVELKGKVERRRVRFMESSTQLIGV</sequence>
<dbReference type="Proteomes" id="UP001286456">
    <property type="component" value="Unassembled WGS sequence"/>
</dbReference>
<feature type="compositionally biased region" description="Low complexity" evidence="1">
    <location>
        <begin position="249"/>
        <end position="261"/>
    </location>
</feature>
<dbReference type="EMBL" id="JAUEPO010000006">
    <property type="protein sequence ID" value="KAK3320308.1"/>
    <property type="molecule type" value="Genomic_DNA"/>
</dbReference>
<feature type="region of interest" description="Disordered" evidence="1">
    <location>
        <begin position="326"/>
        <end position="347"/>
    </location>
</feature>
<organism evidence="2 3">
    <name type="scientific">Cercophora scortea</name>
    <dbReference type="NCBI Taxonomy" id="314031"/>
    <lineage>
        <taxon>Eukaryota</taxon>
        <taxon>Fungi</taxon>
        <taxon>Dikarya</taxon>
        <taxon>Ascomycota</taxon>
        <taxon>Pezizomycotina</taxon>
        <taxon>Sordariomycetes</taxon>
        <taxon>Sordariomycetidae</taxon>
        <taxon>Sordariales</taxon>
        <taxon>Lasiosphaeriaceae</taxon>
        <taxon>Cercophora</taxon>
    </lineage>
</organism>
<feature type="compositionally biased region" description="Basic and acidic residues" evidence="1">
    <location>
        <begin position="326"/>
        <end position="335"/>
    </location>
</feature>
<feature type="compositionally biased region" description="Gly residues" evidence="1">
    <location>
        <begin position="61"/>
        <end position="72"/>
    </location>
</feature>
<evidence type="ECO:0000313" key="2">
    <source>
        <dbReference type="EMBL" id="KAK3320308.1"/>
    </source>
</evidence>
<evidence type="ECO:0000256" key="1">
    <source>
        <dbReference type="SAM" id="MobiDB-lite"/>
    </source>
</evidence>